<organism evidence="1 2">
    <name type="scientific">Bifidobacterium pseudolongum</name>
    <dbReference type="NCBI Taxonomy" id="1694"/>
    <lineage>
        <taxon>Bacteria</taxon>
        <taxon>Bacillati</taxon>
        <taxon>Actinomycetota</taxon>
        <taxon>Actinomycetes</taxon>
        <taxon>Bifidobacteriales</taxon>
        <taxon>Bifidobacteriaceae</taxon>
        <taxon>Bifidobacterium</taxon>
    </lineage>
</organism>
<evidence type="ECO:0000313" key="1">
    <source>
        <dbReference type="EMBL" id="THG24039.1"/>
    </source>
</evidence>
<dbReference type="RefSeq" id="WP_136511768.1">
    <property type="nucleotide sequence ID" value="NZ_SSTF01000040.1"/>
</dbReference>
<gene>
    <name evidence="1" type="ORF">E5991_09295</name>
</gene>
<dbReference type="AlphaFoldDB" id="A0A4S4F3E1"/>
<evidence type="ECO:0000313" key="2">
    <source>
        <dbReference type="Proteomes" id="UP000306798"/>
    </source>
</evidence>
<accession>A0A4S4F3E1</accession>
<comment type="caution">
    <text evidence="1">The sequence shown here is derived from an EMBL/GenBank/DDBJ whole genome shotgun (WGS) entry which is preliminary data.</text>
</comment>
<dbReference type="EMBL" id="SSTF01000040">
    <property type="protein sequence ID" value="THG24039.1"/>
    <property type="molecule type" value="Genomic_DNA"/>
</dbReference>
<sequence>MSNDSRFEVPLYPGYSYRIVQEGYNADPQWVFVVPEPRGYGRDVAYYRRVKERVDALLDELIAVGERIERERKRERVAECRRELERIDGGAHTEAASAGDGVSDGV</sequence>
<protein>
    <submittedName>
        <fullName evidence="1">Uncharacterized protein</fullName>
    </submittedName>
</protein>
<name>A0A4S4F3E1_9BIFI</name>
<dbReference type="Proteomes" id="UP000306798">
    <property type="component" value="Unassembled WGS sequence"/>
</dbReference>
<proteinExistence type="predicted"/>
<reference evidence="1 2" key="1">
    <citation type="submission" date="2019-04" db="EMBL/GenBank/DDBJ databases">
        <title>Microbes associate with the intestines of laboratory mice.</title>
        <authorList>
            <person name="Navarre W."/>
            <person name="Wong E."/>
            <person name="Huang K.C."/>
            <person name="Tropini C."/>
            <person name="Ng K."/>
            <person name="Yu B."/>
        </authorList>
    </citation>
    <scope>NUCLEOTIDE SEQUENCE [LARGE SCALE GENOMIC DNA]</scope>
    <source>
        <strain evidence="1 2">NM87_A27A</strain>
    </source>
</reference>